<dbReference type="SMART" id="SM00579">
    <property type="entry name" value="FBD"/>
    <property type="match status" value="1"/>
</dbReference>
<evidence type="ECO:0000313" key="4">
    <source>
        <dbReference type="Proteomes" id="UP000030689"/>
    </source>
</evidence>
<sequence length="428" mass="49445">MPEDVCEDKISELSDDLLLRILLHIPTKDAMATMVLSKRWRFVWTMMPKIEYKESKSICRLRWPRRKSVYWFLYESLKLHKAPVIDSLCVKLGPLCPATDVDVEKLVAKVFDRVVRELEFKLLWSGNLISLPNSLYTCDTLISLKLCHKIFIDFPSLGCLPSLKTLCLSSVVYKDEVSLVRFLSSCPVLEKLLVKRKKADNVAKFCVKVPSLLFFSYYSCHYEYTRCLVIDTPALKHLSISYLSVDHCSIENMPCLDSAAISFSINCYDHDKFLRCLSSVLTLELCFDDITLQCCSTINFSRLVKLHICPDESDWLEPLILLLGNSPNLKYLLVDYVYIDQPKDLSLSWNQPTSVPGCLSCHLKIFEWMEGYEGRVEEKEFVTYILANSKCLERAKITLRYNLEDKQNIMEELKSIPRVSKASQLLFK</sequence>
<feature type="domain" description="FBD" evidence="2">
    <location>
        <begin position="357"/>
        <end position="428"/>
    </location>
</feature>
<keyword evidence="4" id="KW-1185">Reference proteome</keyword>
<proteinExistence type="predicted"/>
<evidence type="ECO:0000313" key="3">
    <source>
        <dbReference type="EMBL" id="ESQ39578.1"/>
    </source>
</evidence>
<dbReference type="OMA" id="DYSECAC"/>
<dbReference type="PANTHER" id="PTHR31900">
    <property type="entry name" value="F-BOX/RNI SUPERFAMILY PROTEIN-RELATED"/>
    <property type="match status" value="1"/>
</dbReference>
<dbReference type="STRING" id="72664.V4LIH7"/>
<reference evidence="3 4" key="1">
    <citation type="journal article" date="2013" name="Front. Plant Sci.">
        <title>The Reference Genome of the Halophytic Plant Eutrema salsugineum.</title>
        <authorList>
            <person name="Yang R."/>
            <person name="Jarvis D.E."/>
            <person name="Chen H."/>
            <person name="Beilstein M.A."/>
            <person name="Grimwood J."/>
            <person name="Jenkins J."/>
            <person name="Shu S."/>
            <person name="Prochnik S."/>
            <person name="Xin M."/>
            <person name="Ma C."/>
            <person name="Schmutz J."/>
            <person name="Wing R.A."/>
            <person name="Mitchell-Olds T."/>
            <person name="Schumaker K.S."/>
            <person name="Wang X."/>
        </authorList>
    </citation>
    <scope>NUCLEOTIDE SEQUENCE [LARGE SCALE GENOMIC DNA]</scope>
</reference>
<evidence type="ECO:0008006" key="5">
    <source>
        <dbReference type="Google" id="ProtNLM"/>
    </source>
</evidence>
<dbReference type="PANTHER" id="PTHR31900:SF34">
    <property type="entry name" value="EMB|CAB62440.1-RELATED"/>
    <property type="match status" value="1"/>
</dbReference>
<dbReference type="SUPFAM" id="SSF52058">
    <property type="entry name" value="L domain-like"/>
    <property type="match status" value="1"/>
</dbReference>
<dbReference type="InterPro" id="IPR001810">
    <property type="entry name" value="F-box_dom"/>
</dbReference>
<dbReference type="Pfam" id="PF08387">
    <property type="entry name" value="FBD"/>
    <property type="match status" value="1"/>
</dbReference>
<dbReference type="Pfam" id="PF00646">
    <property type="entry name" value="F-box"/>
    <property type="match status" value="1"/>
</dbReference>
<dbReference type="CDD" id="cd22160">
    <property type="entry name" value="F-box_AtFBL13-like"/>
    <property type="match status" value="1"/>
</dbReference>
<dbReference type="InterPro" id="IPR050232">
    <property type="entry name" value="FBL13/AtMIF1-like"/>
</dbReference>
<dbReference type="InterPro" id="IPR055411">
    <property type="entry name" value="LRR_FXL15/At3g58940/PEG3-like"/>
</dbReference>
<dbReference type="KEGG" id="eus:EUTSA_v10001111mg"/>
<organism evidence="3 4">
    <name type="scientific">Eutrema salsugineum</name>
    <name type="common">Saltwater cress</name>
    <name type="synonym">Sisymbrium salsugineum</name>
    <dbReference type="NCBI Taxonomy" id="72664"/>
    <lineage>
        <taxon>Eukaryota</taxon>
        <taxon>Viridiplantae</taxon>
        <taxon>Streptophyta</taxon>
        <taxon>Embryophyta</taxon>
        <taxon>Tracheophyta</taxon>
        <taxon>Spermatophyta</taxon>
        <taxon>Magnoliopsida</taxon>
        <taxon>eudicotyledons</taxon>
        <taxon>Gunneridae</taxon>
        <taxon>Pentapetalae</taxon>
        <taxon>rosids</taxon>
        <taxon>malvids</taxon>
        <taxon>Brassicales</taxon>
        <taxon>Brassicaceae</taxon>
        <taxon>Eutremeae</taxon>
        <taxon>Eutrema</taxon>
    </lineage>
</organism>
<name>V4LIH7_EUTSA</name>
<dbReference type="Gene3D" id="3.80.10.10">
    <property type="entry name" value="Ribonuclease Inhibitor"/>
    <property type="match status" value="1"/>
</dbReference>
<dbReference type="InterPro" id="IPR036047">
    <property type="entry name" value="F-box-like_dom_sf"/>
</dbReference>
<dbReference type="EMBL" id="KI517465">
    <property type="protein sequence ID" value="ESQ39578.1"/>
    <property type="molecule type" value="Genomic_DNA"/>
</dbReference>
<evidence type="ECO:0000259" key="2">
    <source>
        <dbReference type="SMART" id="SM00579"/>
    </source>
</evidence>
<dbReference type="Gramene" id="ESQ39578">
    <property type="protein sequence ID" value="ESQ39578"/>
    <property type="gene ID" value="EUTSA_v10001111mg"/>
</dbReference>
<dbReference type="AlphaFoldDB" id="V4LIH7"/>
<dbReference type="Pfam" id="PF24758">
    <property type="entry name" value="LRR_At5g56370"/>
    <property type="match status" value="1"/>
</dbReference>
<gene>
    <name evidence="3" type="ORF">EUTSA_v10001111mg</name>
</gene>
<dbReference type="SUPFAM" id="SSF81383">
    <property type="entry name" value="F-box domain"/>
    <property type="match status" value="1"/>
</dbReference>
<dbReference type="Proteomes" id="UP000030689">
    <property type="component" value="Unassembled WGS sequence"/>
</dbReference>
<feature type="domain" description="F-box" evidence="1">
    <location>
        <begin position="13"/>
        <end position="54"/>
    </location>
</feature>
<accession>V4LIH7</accession>
<dbReference type="InterPro" id="IPR032675">
    <property type="entry name" value="LRR_dom_sf"/>
</dbReference>
<dbReference type="InterPro" id="IPR053781">
    <property type="entry name" value="F-box_AtFBL13-like"/>
</dbReference>
<dbReference type="InterPro" id="IPR006566">
    <property type="entry name" value="FBD"/>
</dbReference>
<protein>
    <recommendedName>
        <fullName evidence="5">F-box domain-containing protein</fullName>
    </recommendedName>
</protein>
<evidence type="ECO:0000259" key="1">
    <source>
        <dbReference type="SMART" id="SM00256"/>
    </source>
</evidence>
<dbReference type="SMART" id="SM00256">
    <property type="entry name" value="FBOX"/>
    <property type="match status" value="1"/>
</dbReference>